<dbReference type="EMBL" id="CP122634">
    <property type="protein sequence ID" value="WHH99761.1"/>
    <property type="molecule type" value="Genomic_DNA"/>
</dbReference>
<dbReference type="PROSITE" id="PS50943">
    <property type="entry name" value="HTH_CROC1"/>
    <property type="match status" value="1"/>
</dbReference>
<dbReference type="EMBL" id="JAAGYI010000495">
    <property type="protein sequence ID" value="NEM89456.1"/>
    <property type="molecule type" value="Genomic_DNA"/>
</dbReference>
<dbReference type="Proteomes" id="UP000469708">
    <property type="component" value="Unassembled WGS sequence"/>
</dbReference>
<dbReference type="Proteomes" id="UP000436482">
    <property type="component" value="Unassembled WGS sequence"/>
</dbReference>
<dbReference type="Proteomes" id="UP001179946">
    <property type="component" value="Chromosome"/>
</dbReference>
<evidence type="ECO:0000313" key="7">
    <source>
        <dbReference type="Proteomes" id="UP000469708"/>
    </source>
</evidence>
<sequence>MDNVFPVRLLSQLRPLLIGFRKSKGLTQRELSARLGVTQQTYARLEANPSKASFQRLYNVLNTLGVEISLSSGPISTYTKASNLVEKEFDSPARREEW</sequence>
<reference evidence="4 7" key="3">
    <citation type="submission" date="2020-02" db="EMBL/GenBank/DDBJ databases">
        <authorList>
            <person name="Subbiah M."/>
            <person name="Call D."/>
        </authorList>
    </citation>
    <scope>NUCLEOTIDE SEQUENCE [LARGE SCALE GENOMIC DNA]</scope>
    <source>
        <strain evidence="4 7">8375wC2</strain>
    </source>
</reference>
<evidence type="ECO:0000313" key="8">
    <source>
        <dbReference type="Proteomes" id="UP000531813"/>
    </source>
</evidence>
<organism evidence="4 7">
    <name type="scientific">Escherichia coli</name>
    <dbReference type="NCBI Taxonomy" id="562"/>
    <lineage>
        <taxon>Bacteria</taxon>
        <taxon>Pseudomonadati</taxon>
        <taxon>Pseudomonadota</taxon>
        <taxon>Gammaproteobacteria</taxon>
        <taxon>Enterobacterales</taxon>
        <taxon>Enterobacteriaceae</taxon>
        <taxon>Escherichia</taxon>
    </lineage>
</organism>
<reference evidence="3 6" key="1">
    <citation type="submission" date="2019-12" db="EMBL/GenBank/DDBJ databases">
        <title>Enteriobacteria Tanzani isolates_8377-8380.</title>
        <authorList>
            <person name="Subbiah M."/>
            <person name="Call D."/>
        </authorList>
    </citation>
    <scope>NUCLEOTIDE SEQUENCE [LARGE SCALE GENOMIC DNA]</scope>
    <source>
        <strain evidence="3 6">8379wE6</strain>
    </source>
</reference>
<name>A0A3A6TP71_ECOLX</name>
<dbReference type="AlphaFoldDB" id="A0A3A6TP71"/>
<dbReference type="EMBL" id="WTQQ01000148">
    <property type="protein sequence ID" value="MWR89069.1"/>
    <property type="molecule type" value="Genomic_DNA"/>
</dbReference>
<dbReference type="SUPFAM" id="SSF47413">
    <property type="entry name" value="lambda repressor-like DNA-binding domains"/>
    <property type="match status" value="1"/>
</dbReference>
<dbReference type="Gene3D" id="1.10.260.40">
    <property type="entry name" value="lambda repressor-like DNA-binding domains"/>
    <property type="match status" value="1"/>
</dbReference>
<dbReference type="CDD" id="cd00093">
    <property type="entry name" value="HTH_XRE"/>
    <property type="match status" value="1"/>
</dbReference>
<accession>A0A3A6TP71</accession>
<protein>
    <submittedName>
        <fullName evidence="2">Helix-turn-helix domain-containing protein</fullName>
    </submittedName>
    <submittedName>
        <fullName evidence="4">Helix-turn-helix transcriptional regulator</fullName>
    </submittedName>
</protein>
<dbReference type="GO" id="GO:0003677">
    <property type="term" value="F:DNA binding"/>
    <property type="evidence" value="ECO:0007669"/>
    <property type="project" value="InterPro"/>
</dbReference>
<dbReference type="EMBL" id="AASWIS010000025">
    <property type="protein sequence ID" value="EFH5894454.1"/>
    <property type="molecule type" value="Genomic_DNA"/>
</dbReference>
<evidence type="ECO:0000259" key="1">
    <source>
        <dbReference type="PROSITE" id="PS50943"/>
    </source>
</evidence>
<evidence type="ECO:0000313" key="3">
    <source>
        <dbReference type="EMBL" id="MWR89069.1"/>
    </source>
</evidence>
<gene>
    <name evidence="4" type="ORF">G3V95_29405</name>
    <name evidence="2" type="ORF">GOP25_19830</name>
    <name evidence="3" type="ORF">GP979_12265</name>
    <name evidence="5" type="ORF">QDW62_13225</name>
</gene>
<evidence type="ECO:0000313" key="2">
    <source>
        <dbReference type="EMBL" id="EFH5894454.1"/>
    </source>
</evidence>
<dbReference type="Pfam" id="PF01381">
    <property type="entry name" value="HTH_3"/>
    <property type="match status" value="1"/>
</dbReference>
<evidence type="ECO:0000313" key="4">
    <source>
        <dbReference type="EMBL" id="NEM89456.1"/>
    </source>
</evidence>
<evidence type="ECO:0000313" key="6">
    <source>
        <dbReference type="Proteomes" id="UP000436482"/>
    </source>
</evidence>
<dbReference type="Proteomes" id="UP000531813">
    <property type="component" value="Unassembled WGS sequence"/>
</dbReference>
<dbReference type="InterPro" id="IPR010982">
    <property type="entry name" value="Lambda_DNA-bd_dom_sf"/>
</dbReference>
<dbReference type="SMART" id="SM00530">
    <property type="entry name" value="HTH_XRE"/>
    <property type="match status" value="1"/>
</dbReference>
<reference evidence="5" key="4">
    <citation type="journal article" date="2023" name="Front. Microbiol.">
        <title>Virotyping and genetic antimicrobial susceptibility testing of porcine ETEC/STEC strains and associated plasmid types.</title>
        <authorList>
            <person name="Vereecke N."/>
            <person name="Van Hoorde S."/>
            <person name="Sperling D."/>
            <person name="Theuns S."/>
            <person name="Devriendt B."/>
            <person name="Cox E."/>
        </authorList>
    </citation>
    <scope>NUCLEOTIDE SEQUENCE</scope>
    <source>
        <strain evidence="5">ETEC4085</strain>
    </source>
</reference>
<dbReference type="RefSeq" id="WP_032166700.1">
    <property type="nucleotide sequence ID" value="NZ_BLDZ01000044.1"/>
</dbReference>
<evidence type="ECO:0000313" key="5">
    <source>
        <dbReference type="EMBL" id="WHH99761.1"/>
    </source>
</evidence>
<proteinExistence type="predicted"/>
<dbReference type="InterPro" id="IPR001387">
    <property type="entry name" value="Cro/C1-type_HTH"/>
</dbReference>
<feature type="domain" description="HTH cro/C1-type" evidence="1">
    <location>
        <begin position="17"/>
        <end position="71"/>
    </location>
</feature>
<reference evidence="2 8" key="2">
    <citation type="submission" date="2019-12" db="EMBL/GenBank/DDBJ databases">
        <authorList>
            <consortium name="GenomeTrakr network: Whole genome sequencing for foodborne pathogen traceback"/>
        </authorList>
    </citation>
    <scope>NUCLEOTIDE SEQUENCE [LARGE SCALE GENOMIC DNA]</scope>
    <source>
        <strain evidence="2 8">PSU-2243</strain>
    </source>
</reference>